<dbReference type="AlphaFoldDB" id="A0A1I2MEV9"/>
<protein>
    <submittedName>
        <fullName evidence="2">Uncharacterized protein</fullName>
    </submittedName>
</protein>
<name>A0A1I2MEV9_9ACTN</name>
<reference evidence="2 3" key="1">
    <citation type="submission" date="2016-10" db="EMBL/GenBank/DDBJ databases">
        <authorList>
            <person name="de Groot N.N."/>
        </authorList>
    </citation>
    <scope>NUCLEOTIDE SEQUENCE [LARGE SCALE GENOMIC DNA]</scope>
    <source>
        <strain evidence="2 3">OK461</strain>
    </source>
</reference>
<proteinExistence type="predicted"/>
<organism evidence="2 3">
    <name type="scientific">Streptomyces mirabilis</name>
    <dbReference type="NCBI Taxonomy" id="68239"/>
    <lineage>
        <taxon>Bacteria</taxon>
        <taxon>Bacillati</taxon>
        <taxon>Actinomycetota</taxon>
        <taxon>Actinomycetes</taxon>
        <taxon>Kitasatosporales</taxon>
        <taxon>Streptomycetaceae</taxon>
        <taxon>Streptomyces</taxon>
    </lineage>
</organism>
<gene>
    <name evidence="2" type="ORF">SAMN02787118_113115</name>
</gene>
<evidence type="ECO:0000313" key="3">
    <source>
        <dbReference type="Proteomes" id="UP000181942"/>
    </source>
</evidence>
<sequence length="92" mass="9186">MKTNASGMSRPRARAAAGPTAGCADASGSTIALELMLGRAFGVLLPPATGTILYATCHLTHTNLYLAAFSLYLAAFSAGAKAAQPLGGTGET</sequence>
<dbReference type="EMBL" id="FONR01000013">
    <property type="protein sequence ID" value="SFF89993.1"/>
    <property type="molecule type" value="Genomic_DNA"/>
</dbReference>
<evidence type="ECO:0000256" key="1">
    <source>
        <dbReference type="SAM" id="MobiDB-lite"/>
    </source>
</evidence>
<dbReference type="Proteomes" id="UP000181942">
    <property type="component" value="Unassembled WGS sequence"/>
</dbReference>
<evidence type="ECO:0000313" key="2">
    <source>
        <dbReference type="EMBL" id="SFF89993.1"/>
    </source>
</evidence>
<accession>A0A1I2MEV9</accession>
<dbReference type="RefSeq" id="WP_177324196.1">
    <property type="nucleotide sequence ID" value="NZ_FONR01000013.1"/>
</dbReference>
<feature type="region of interest" description="Disordered" evidence="1">
    <location>
        <begin position="1"/>
        <end position="24"/>
    </location>
</feature>